<feature type="compositionally biased region" description="Polar residues" evidence="1">
    <location>
        <begin position="301"/>
        <end position="332"/>
    </location>
</feature>
<reference evidence="3" key="2">
    <citation type="submission" date="2023-11" db="UniProtKB">
        <authorList>
            <consortium name="WormBaseParasite"/>
        </authorList>
    </citation>
    <scope>IDENTIFICATION</scope>
</reference>
<accession>A0AA85IYB5</accession>
<evidence type="ECO:0000313" key="2">
    <source>
        <dbReference type="Proteomes" id="UP000050795"/>
    </source>
</evidence>
<reference evidence="2" key="1">
    <citation type="submission" date="2022-06" db="EMBL/GenBank/DDBJ databases">
        <authorList>
            <person name="Berger JAMES D."/>
            <person name="Berger JAMES D."/>
        </authorList>
    </citation>
    <scope>NUCLEOTIDE SEQUENCE [LARGE SCALE GENOMIC DNA]</scope>
</reference>
<name>A0AA85IYB5_TRIRE</name>
<dbReference type="Proteomes" id="UP000050795">
    <property type="component" value="Unassembled WGS sequence"/>
</dbReference>
<dbReference type="PANTHER" id="PTHR34438">
    <property type="entry name" value="SI:DKEY-97L20.6"/>
    <property type="match status" value="1"/>
</dbReference>
<dbReference type="WBParaSite" id="TREG1_113510.1">
    <property type="protein sequence ID" value="TREG1_113510.1"/>
    <property type="gene ID" value="TREG1_113510"/>
</dbReference>
<evidence type="ECO:0000313" key="3">
    <source>
        <dbReference type="WBParaSite" id="TREG1_113510.1"/>
    </source>
</evidence>
<protein>
    <submittedName>
        <fullName evidence="3">Uncharacterized protein</fullName>
    </submittedName>
</protein>
<proteinExistence type="predicted"/>
<dbReference type="PANTHER" id="PTHR34438:SF1">
    <property type="entry name" value="CHROMOSOME 2 OPEN READING FRAME 81"/>
    <property type="match status" value="1"/>
</dbReference>
<organism evidence="2 3">
    <name type="scientific">Trichobilharzia regenti</name>
    <name type="common">Nasal bird schistosome</name>
    <dbReference type="NCBI Taxonomy" id="157069"/>
    <lineage>
        <taxon>Eukaryota</taxon>
        <taxon>Metazoa</taxon>
        <taxon>Spiralia</taxon>
        <taxon>Lophotrochozoa</taxon>
        <taxon>Platyhelminthes</taxon>
        <taxon>Trematoda</taxon>
        <taxon>Digenea</taxon>
        <taxon>Strigeidida</taxon>
        <taxon>Schistosomatoidea</taxon>
        <taxon>Schistosomatidae</taxon>
        <taxon>Trichobilharzia</taxon>
    </lineage>
</organism>
<dbReference type="InterPro" id="IPR028042">
    <property type="entry name" value="DUF4639"/>
</dbReference>
<keyword evidence="2" id="KW-1185">Reference proteome</keyword>
<sequence>MQSDNLSEKICYEVAEYIVGKSFDTAFKIYLTNQLIPFVVHQASSSLSQLVNLEFMCCDPGEPCITTSSEWREDEVADSCRIDSWAQGAISKSFHTKLLEEVTKNVGLCQSVGFKLSDRGNLDNYIGCNTAKEEINGNVCKPSDMTVKSETKPQRIFLNKHQKCKPIGDKCFILNRNEKLKELNLTPHKEGLSNEVGNLSVEDESANNKQENNTIKKKRIVKPAMKLVPDATLLSKQISGSGRLVFDNEGNLISVPKLYPIINNKQSESTVITSCTELTSNLLGKKIPIQWYFRTDSLVHGTQNQREPTSSTNNSIRNKTKTARSSVSSTTGNKRRQRNRSLESTEYIVDPEMIRLQKMKNSYANIPNATDLVDLVLGVTVSDGDHLKIGRFVNDKFSSLLNINWDGLEEIPSVKAN</sequence>
<dbReference type="AlphaFoldDB" id="A0AA85IYB5"/>
<feature type="region of interest" description="Disordered" evidence="1">
    <location>
        <begin position="301"/>
        <end position="344"/>
    </location>
</feature>
<evidence type="ECO:0000256" key="1">
    <source>
        <dbReference type="SAM" id="MobiDB-lite"/>
    </source>
</evidence>
<dbReference type="Pfam" id="PF15479">
    <property type="entry name" value="DUF4639"/>
    <property type="match status" value="1"/>
</dbReference>